<dbReference type="Pfam" id="PF00168">
    <property type="entry name" value="C2"/>
    <property type="match status" value="2"/>
</dbReference>
<evidence type="ECO:0000259" key="4">
    <source>
        <dbReference type="Pfam" id="PF12416"/>
    </source>
</evidence>
<feature type="domain" description="C2" evidence="3">
    <location>
        <begin position="10"/>
        <end position="112"/>
    </location>
</feature>
<accession>A0ABN7RZB6</accession>
<evidence type="ECO:0000259" key="3">
    <source>
        <dbReference type="Pfam" id="PF00168"/>
    </source>
</evidence>
<dbReference type="SUPFAM" id="SSF49562">
    <property type="entry name" value="C2 domain (Calcium/lipid-binding domain, CaLB)"/>
    <property type="match status" value="1"/>
</dbReference>
<organism evidence="5 6">
    <name type="scientific">Oikopleura dioica</name>
    <name type="common">Tunicate</name>
    <dbReference type="NCBI Taxonomy" id="34765"/>
    <lineage>
        <taxon>Eukaryota</taxon>
        <taxon>Metazoa</taxon>
        <taxon>Chordata</taxon>
        <taxon>Tunicata</taxon>
        <taxon>Appendicularia</taxon>
        <taxon>Copelata</taxon>
        <taxon>Oikopleuridae</taxon>
        <taxon>Oikopleura</taxon>
    </lineage>
</organism>
<dbReference type="InterPro" id="IPR022136">
    <property type="entry name" value="DUF3668"/>
</dbReference>
<dbReference type="EMBL" id="OU015568">
    <property type="protein sequence ID" value="CAG5086327.1"/>
    <property type="molecule type" value="Genomic_DNA"/>
</dbReference>
<feature type="coiled-coil region" evidence="1">
    <location>
        <begin position="612"/>
        <end position="789"/>
    </location>
</feature>
<dbReference type="Pfam" id="PF12416">
    <property type="entry name" value="DUF3668"/>
    <property type="match status" value="1"/>
</dbReference>
<dbReference type="InterPro" id="IPR035892">
    <property type="entry name" value="C2_domain_sf"/>
</dbReference>
<proteinExistence type="predicted"/>
<evidence type="ECO:0000256" key="2">
    <source>
        <dbReference type="SAM" id="MobiDB-lite"/>
    </source>
</evidence>
<dbReference type="Proteomes" id="UP001158576">
    <property type="component" value="Chromosome PAR"/>
</dbReference>
<dbReference type="InterPro" id="IPR000008">
    <property type="entry name" value="C2_dom"/>
</dbReference>
<sequence>MAEEKIMLVVSITSGRNFPQYKDRQLIVEGRFNDEKLYSDPVAHLPTPQINTELAWELDRKAVHHHKIQRTPIKLNVFAGNLSSDKNELIGYIVLDLRGASSTTSQAKWMPLLSSKYSKFKPELSVVLTLEEEPSAGANNVLQENNSGKLPVETKEENGKPFLQIGKGGSMYVFSLSLLSGERLVNLMPANRPVHEGFYWFYQLRGNDVVHEPFTELTAPFPVERASLNLQGLKKNLCRFLTAELCPIEIHLCSGEQSLGHAMVQFGQPLTKAFKELDLTKDVARSKITVPMKPNPSMGGIKGASLVVELSIRAENVPQTPLNSTSEQLAQPVPRGLPKPLAPELSEGQNNTDHEIAEIDYSEPTTTSSHLVAPQVQVHYSFSIEIQTLRMKEYHQISVYVKYSYPFFGSSKPIFSGAPVPLHMKNQQVKLTEPFCQFDFACAPRQLENQFRSVPLVLEVWTRSQNEADRAIGTVVIPIEKLLPANMKPKIANENLAVALDNRVVGDIDVKFWLENKGPIKQQIIIPPNEASNKEEELKRMQEQMNMSMDRKREDLEKLQFKTALDLQLWKDEQEEEFTKYLKQREDEMIKKIAGEFTRREQERDQVMSTRVSQYEKMEKQLRKALAEAKKAETRVSDQEKELARLRDDLQAEKDRIRQDAKTAFEQQKLERAKTAAAEERASKYRLELDETDHKYKSLLDELEISKRQAPDPHLQAEVKSLLVEKNELEKRIDSLSKAKQHYKLQWSRAIKEVATMKEREIESAEVKLRRKQEEMEEMRARYQAAQDHQEMIAERDTIRAMKNEFKNTQKSFSNFHGQQFESEDTGYRKLLDDKEQLLKSGAYTEQDQVIQEINRKLREMSCSG</sequence>
<feature type="region of interest" description="Disordered" evidence="2">
    <location>
        <begin position="319"/>
        <end position="350"/>
    </location>
</feature>
<reference evidence="5 6" key="1">
    <citation type="submission" date="2021-04" db="EMBL/GenBank/DDBJ databases">
        <authorList>
            <person name="Bliznina A."/>
        </authorList>
    </citation>
    <scope>NUCLEOTIDE SEQUENCE [LARGE SCALE GENOMIC DNA]</scope>
</reference>
<evidence type="ECO:0000256" key="1">
    <source>
        <dbReference type="SAM" id="Coils"/>
    </source>
</evidence>
<evidence type="ECO:0000313" key="6">
    <source>
        <dbReference type="Proteomes" id="UP001158576"/>
    </source>
</evidence>
<name>A0ABN7RZB6_OIKDI</name>
<keyword evidence="1" id="KW-0175">Coiled coil</keyword>
<feature type="domain" description="DUF3668" evidence="4">
    <location>
        <begin position="161"/>
        <end position="272"/>
    </location>
</feature>
<gene>
    <name evidence="5" type="ORF">OKIOD_LOCUS2735</name>
</gene>
<dbReference type="Gene3D" id="2.60.40.150">
    <property type="entry name" value="C2 domain"/>
    <property type="match status" value="1"/>
</dbReference>
<dbReference type="InterPro" id="IPR039893">
    <property type="entry name" value="CEP120-like"/>
</dbReference>
<dbReference type="PANTHER" id="PTHR21574">
    <property type="entry name" value="CENTROSOMAL PROTEIN OF 120 KDA"/>
    <property type="match status" value="1"/>
</dbReference>
<feature type="compositionally biased region" description="Polar residues" evidence="2">
    <location>
        <begin position="319"/>
        <end position="329"/>
    </location>
</feature>
<keyword evidence="6" id="KW-1185">Reference proteome</keyword>
<evidence type="ECO:0000313" key="5">
    <source>
        <dbReference type="EMBL" id="CAG5086327.1"/>
    </source>
</evidence>
<feature type="domain" description="C2" evidence="3">
    <location>
        <begin position="453"/>
        <end position="485"/>
    </location>
</feature>
<protein>
    <submittedName>
        <fullName evidence="5">Oidioi.mRNA.OKI2018_I69.PAR.g11177.t1.cds</fullName>
    </submittedName>
</protein>
<dbReference type="PANTHER" id="PTHR21574:SF0">
    <property type="entry name" value="CENTROSOMAL PROTEIN OF 120 KDA"/>
    <property type="match status" value="1"/>
</dbReference>